<dbReference type="PANTHER" id="PTHR40980:SF3">
    <property type="entry name" value="TONB-DEPENDENT RECEPTOR-LIKE BETA-BARREL DOMAIN-CONTAINING PROTEIN"/>
    <property type="match status" value="1"/>
</dbReference>
<dbReference type="PANTHER" id="PTHR40980">
    <property type="entry name" value="PLUG DOMAIN-CONTAINING PROTEIN"/>
    <property type="match status" value="1"/>
</dbReference>
<sequence length="1081" mass="121686">MMSYQEPTLGTALLRASRAAFKYVPLFILSVAMVATGFAQSTGSIRGQVKNATTGKLVYNAVVTIEETGRETKTDEYGVYRFSNVPSGEYTITADYVGMRGKPVSVTVDSGVSSSGDILLVSRRAAQEVDEEEIFELAAFEVDGSENYDANAMALNEQRRSDNLVVVQDADAFGEIAEGNIGEYLKNLPGVSVEYVAADVRSIKLRGMSSAYTQVTVDGSQMASAGSGNAIRRFELEQVSLANVDQLQVYKLPLPDMSANSIGGSVNLVSKNAFAMGKTFSYKASLNVNSDYSITGKSPGWPSDVERSKTLPNFELAYSDVFMDDRLGLAVTYKQSNMANPQKRFRWRDWQEKPDGGNGDVDDIYYTRLQLQDGPKKTSRESFSANLDYKINDNTMFSLKGQLNFYDSTFINRNTDWGLGDITQDDIDNGDFPAYTGAPTGEISNLSYAFGESNRISHGASYRGKFGNTYHIDANVKQHLGEWTIDYGASVSEATNHYRTADRGFMIYGLAERIDNEYVEFDMTEGPLAAFNDFTVFDSDMNPLPNRGRIYEQTELRQVWDQPKDSVDIISGFRVNAKRNFTFGENQGFFKFGVRTSRQHREAAEFRLRWEYNGYNEDGQQLWMDQFVDNVFKDQVIDFGYEGFDWPSGSQLYDYFNANRDQFDFEESTAVNHTISRYYEFDEDINAAYAMAKFEFLDNKFSVLAGVRYEETSASGLMPVRGSANNYVNSRTDYFYERVQASDSYDSFHPSVHIKYDVNDKLLLRLSYANTIGRADFGSMFGVTEFNAPQYDNGLDPSDPGYELNDPDTTMGRVSVRNPGLLPRESDNIDLTAEYYYDETGFFGMSFFQNDMTNFIQTQTRELTADDLTTWGLPDFVFGRTAVTQADIDNYGLDPEDLNGGFDYEISVPTNVASAKIQGMEVNWRQDLNMFGDVFKGSSIYANGTFLSTDAEVGDASPYANDLPDFIKQTYNYGYLFERGPWDFKLRWNIQGPEIAGSRTFEVNGAEQRAGLYRLERTSIDADFGYKINDRISFFANARNINNAPFRRGYRIENAAGSLQTVLEIEERFGIQYLFGVKGKF</sequence>
<dbReference type="InterPro" id="IPR036942">
    <property type="entry name" value="Beta-barrel_TonB_sf"/>
</dbReference>
<dbReference type="GO" id="GO:0009279">
    <property type="term" value="C:cell outer membrane"/>
    <property type="evidence" value="ECO:0007669"/>
    <property type="project" value="UniProtKB-SubCell"/>
</dbReference>
<dbReference type="RefSeq" id="WP_191617671.1">
    <property type="nucleotide sequence ID" value="NZ_JACYFG010000036.1"/>
</dbReference>
<dbReference type="EMBL" id="JACYFG010000036">
    <property type="protein sequence ID" value="MBD5780575.1"/>
    <property type="molecule type" value="Genomic_DNA"/>
</dbReference>
<dbReference type="NCBIfam" id="TIGR01782">
    <property type="entry name" value="TonB-Xanth-Caul"/>
    <property type="match status" value="1"/>
</dbReference>
<evidence type="ECO:0000259" key="6">
    <source>
        <dbReference type="Pfam" id="PF00593"/>
    </source>
</evidence>
<keyword evidence="8" id="KW-0675">Receptor</keyword>
<evidence type="ECO:0000256" key="4">
    <source>
        <dbReference type="RuleBase" id="RU003357"/>
    </source>
</evidence>
<dbReference type="Pfam" id="PF07715">
    <property type="entry name" value="Plug"/>
    <property type="match status" value="1"/>
</dbReference>
<keyword evidence="3" id="KW-0998">Cell outer membrane</keyword>
<feature type="domain" description="TonB-dependent receptor-like beta-barrel" evidence="6">
    <location>
        <begin position="555"/>
        <end position="1041"/>
    </location>
</feature>
<protein>
    <submittedName>
        <fullName evidence="8">TonB-dependent receptor</fullName>
    </submittedName>
</protein>
<dbReference type="InterPro" id="IPR000531">
    <property type="entry name" value="Beta-barrel_TonB"/>
</dbReference>
<dbReference type="Proteomes" id="UP000622317">
    <property type="component" value="Unassembled WGS sequence"/>
</dbReference>
<comment type="subcellular location">
    <subcellularLocation>
        <location evidence="1 4">Cell outer membrane</location>
    </subcellularLocation>
</comment>
<accession>A0A927FBB1</accession>
<dbReference type="Gene3D" id="2.40.170.20">
    <property type="entry name" value="TonB-dependent receptor, beta-barrel domain"/>
    <property type="match status" value="1"/>
</dbReference>
<keyword evidence="9" id="KW-1185">Reference proteome</keyword>
<dbReference type="InterPro" id="IPR012910">
    <property type="entry name" value="Plug_dom"/>
</dbReference>
<comment type="similarity">
    <text evidence="4">Belongs to the TonB-dependent receptor family.</text>
</comment>
<evidence type="ECO:0000313" key="9">
    <source>
        <dbReference type="Proteomes" id="UP000622317"/>
    </source>
</evidence>
<keyword evidence="4" id="KW-0798">TonB box</keyword>
<proteinExistence type="inferred from homology"/>
<evidence type="ECO:0000313" key="8">
    <source>
        <dbReference type="EMBL" id="MBD5780575.1"/>
    </source>
</evidence>
<dbReference type="SUPFAM" id="SSF56935">
    <property type="entry name" value="Porins"/>
    <property type="match status" value="1"/>
</dbReference>
<dbReference type="Pfam" id="PF13620">
    <property type="entry name" value="CarboxypepD_reg"/>
    <property type="match status" value="1"/>
</dbReference>
<organism evidence="8 9">
    <name type="scientific">Pelagicoccus enzymogenes</name>
    <dbReference type="NCBI Taxonomy" id="2773457"/>
    <lineage>
        <taxon>Bacteria</taxon>
        <taxon>Pseudomonadati</taxon>
        <taxon>Verrucomicrobiota</taxon>
        <taxon>Opitutia</taxon>
        <taxon>Puniceicoccales</taxon>
        <taxon>Pelagicoccaceae</taxon>
        <taxon>Pelagicoccus</taxon>
    </lineage>
</organism>
<dbReference type="Gene3D" id="2.170.130.10">
    <property type="entry name" value="TonB-dependent receptor, plug domain"/>
    <property type="match status" value="1"/>
</dbReference>
<evidence type="ECO:0000259" key="7">
    <source>
        <dbReference type="Pfam" id="PF07715"/>
    </source>
</evidence>
<dbReference type="InterPro" id="IPR013784">
    <property type="entry name" value="Carb-bd-like_fold"/>
</dbReference>
<evidence type="ECO:0000256" key="3">
    <source>
        <dbReference type="ARBA" id="ARBA00023237"/>
    </source>
</evidence>
<keyword evidence="5" id="KW-0812">Transmembrane</keyword>
<dbReference type="AlphaFoldDB" id="A0A927FBB1"/>
<evidence type="ECO:0000256" key="2">
    <source>
        <dbReference type="ARBA" id="ARBA00023136"/>
    </source>
</evidence>
<gene>
    <name evidence="8" type="ORF">IEN85_13825</name>
</gene>
<reference evidence="8" key="1">
    <citation type="submission" date="2020-09" db="EMBL/GenBank/DDBJ databases">
        <title>Pelagicoccus enzymogenes sp. nov. with an EPS production, isolated from marine sediment.</title>
        <authorList>
            <person name="Feng X."/>
        </authorList>
    </citation>
    <scope>NUCLEOTIDE SEQUENCE</scope>
    <source>
        <strain evidence="8">NFK12</strain>
    </source>
</reference>
<evidence type="ECO:0000256" key="1">
    <source>
        <dbReference type="ARBA" id="ARBA00004442"/>
    </source>
</evidence>
<dbReference type="InterPro" id="IPR010104">
    <property type="entry name" value="TonB_rcpt_bac"/>
</dbReference>
<dbReference type="GO" id="GO:0030246">
    <property type="term" value="F:carbohydrate binding"/>
    <property type="evidence" value="ECO:0007669"/>
    <property type="project" value="InterPro"/>
</dbReference>
<keyword evidence="2 4" id="KW-0472">Membrane</keyword>
<feature type="transmembrane region" description="Helical" evidence="5">
    <location>
        <begin position="20"/>
        <end position="39"/>
    </location>
</feature>
<dbReference type="SUPFAM" id="SSF49452">
    <property type="entry name" value="Starch-binding domain-like"/>
    <property type="match status" value="1"/>
</dbReference>
<feature type="domain" description="TonB-dependent receptor plug" evidence="7">
    <location>
        <begin position="164"/>
        <end position="264"/>
    </location>
</feature>
<comment type="caution">
    <text evidence="8">The sequence shown here is derived from an EMBL/GenBank/DDBJ whole genome shotgun (WGS) entry which is preliminary data.</text>
</comment>
<evidence type="ECO:0000256" key="5">
    <source>
        <dbReference type="SAM" id="Phobius"/>
    </source>
</evidence>
<keyword evidence="5" id="KW-1133">Transmembrane helix</keyword>
<dbReference type="Gene3D" id="2.60.40.1120">
    <property type="entry name" value="Carboxypeptidase-like, regulatory domain"/>
    <property type="match status" value="1"/>
</dbReference>
<name>A0A927FBB1_9BACT</name>
<dbReference type="InterPro" id="IPR037066">
    <property type="entry name" value="Plug_dom_sf"/>
</dbReference>
<dbReference type="Pfam" id="PF00593">
    <property type="entry name" value="TonB_dep_Rec_b-barrel"/>
    <property type="match status" value="1"/>
</dbReference>